<dbReference type="EMBL" id="JAGHKP010000002">
    <property type="protein sequence ID" value="MBO9153371.1"/>
    <property type="molecule type" value="Genomic_DNA"/>
</dbReference>
<dbReference type="RefSeq" id="WP_209146337.1">
    <property type="nucleotide sequence ID" value="NZ_JAGHKP010000002.1"/>
</dbReference>
<dbReference type="CDD" id="cd10981">
    <property type="entry name" value="ZnPC_S1P1"/>
    <property type="match status" value="1"/>
</dbReference>
<dbReference type="Gene3D" id="1.10.575.10">
    <property type="entry name" value="P1 Nuclease"/>
    <property type="match status" value="1"/>
</dbReference>
<proteinExistence type="predicted"/>
<name>A0ABS3YFB4_9BACT</name>
<protein>
    <recommendedName>
        <fullName evidence="3">S1/P1 Nuclease</fullName>
    </recommendedName>
</protein>
<evidence type="ECO:0000313" key="2">
    <source>
        <dbReference type="Proteomes" id="UP000679126"/>
    </source>
</evidence>
<accession>A0ABS3YFB4</accession>
<gene>
    <name evidence="1" type="ORF">J7I43_14180</name>
</gene>
<dbReference type="SUPFAM" id="SSF48537">
    <property type="entry name" value="Phospholipase C/P1 nuclease"/>
    <property type="match status" value="1"/>
</dbReference>
<evidence type="ECO:0000313" key="1">
    <source>
        <dbReference type="EMBL" id="MBO9153371.1"/>
    </source>
</evidence>
<organism evidence="1 2">
    <name type="scientific">Chitinophaga chungangae</name>
    <dbReference type="NCBI Taxonomy" id="2821488"/>
    <lineage>
        <taxon>Bacteria</taxon>
        <taxon>Pseudomonadati</taxon>
        <taxon>Bacteroidota</taxon>
        <taxon>Chitinophagia</taxon>
        <taxon>Chitinophagales</taxon>
        <taxon>Chitinophagaceae</taxon>
        <taxon>Chitinophaga</taxon>
    </lineage>
</organism>
<keyword evidence="2" id="KW-1185">Reference proteome</keyword>
<comment type="caution">
    <text evidence="1">The sequence shown here is derived from an EMBL/GenBank/DDBJ whole genome shotgun (WGS) entry which is preliminary data.</text>
</comment>
<sequence length="324" mass="37053">MLPLLRPVFLLPALLILPFVAKAWGFFAHERINRLAVFSLPPEMLVLFKPNLEYLAAQATAPDKRRYLLPAEGARHYIDLDRYGRPPYAELPRGWREAVEKYTEDSLQRNGVLPWHLERMMYRLTRCFMEGNTAAILKTAAELGHYIGDAYVPLHACSNHNGQYTGQHGIHGLWESRLPELFADGQYDYWTGKAAYIPAPRGHFWQVVLESAVAADSVLHIEKTLSMHFPSDQRYAYEPRNGLLVRNYSTAYAAAYHGRLNGMVERRFRGAVHSVASCWYTAWVNAGQPSLAKLAQPGFQEETQRELRQLDSLWKHGKIIGRPH</sequence>
<dbReference type="InterPro" id="IPR008947">
    <property type="entry name" value="PLipase_C/P1_nuclease_dom_sf"/>
</dbReference>
<evidence type="ECO:0008006" key="3">
    <source>
        <dbReference type="Google" id="ProtNLM"/>
    </source>
</evidence>
<reference evidence="2" key="1">
    <citation type="submission" date="2021-03" db="EMBL/GenBank/DDBJ databases">
        <title>Assistant Professor.</title>
        <authorList>
            <person name="Huq M.A."/>
        </authorList>
    </citation>
    <scope>NUCLEOTIDE SEQUENCE [LARGE SCALE GENOMIC DNA]</scope>
    <source>
        <strain evidence="2">MAH-28</strain>
    </source>
</reference>
<dbReference type="Proteomes" id="UP000679126">
    <property type="component" value="Unassembled WGS sequence"/>
</dbReference>